<gene>
    <name evidence="2" type="ORF">FRX31_026965</name>
</gene>
<protein>
    <submittedName>
        <fullName evidence="2">Uncharacterized protein</fullName>
    </submittedName>
</protein>
<evidence type="ECO:0000313" key="3">
    <source>
        <dbReference type="Proteomes" id="UP000554482"/>
    </source>
</evidence>
<dbReference type="AlphaFoldDB" id="A0A7J6VFD2"/>
<organism evidence="2 3">
    <name type="scientific">Thalictrum thalictroides</name>
    <name type="common">Rue-anemone</name>
    <name type="synonym">Anemone thalictroides</name>
    <dbReference type="NCBI Taxonomy" id="46969"/>
    <lineage>
        <taxon>Eukaryota</taxon>
        <taxon>Viridiplantae</taxon>
        <taxon>Streptophyta</taxon>
        <taxon>Embryophyta</taxon>
        <taxon>Tracheophyta</taxon>
        <taxon>Spermatophyta</taxon>
        <taxon>Magnoliopsida</taxon>
        <taxon>Ranunculales</taxon>
        <taxon>Ranunculaceae</taxon>
        <taxon>Thalictroideae</taxon>
        <taxon>Thalictrum</taxon>
    </lineage>
</organism>
<accession>A0A7J6VFD2</accession>
<proteinExistence type="predicted"/>
<feature type="chain" id="PRO_5029714940" evidence="1">
    <location>
        <begin position="17"/>
        <end position="94"/>
    </location>
</feature>
<dbReference type="EMBL" id="JABWDY010033410">
    <property type="protein sequence ID" value="KAF5183447.1"/>
    <property type="molecule type" value="Genomic_DNA"/>
</dbReference>
<dbReference type="Proteomes" id="UP000554482">
    <property type="component" value="Unassembled WGS sequence"/>
</dbReference>
<name>A0A7J6VFD2_THATH</name>
<evidence type="ECO:0000256" key="1">
    <source>
        <dbReference type="SAM" id="SignalP"/>
    </source>
</evidence>
<sequence length="94" mass="10550">MVFPLLALPALEEVLAFPTFGEELRDNLDDLLGNLDAISFNNEELHANLDNLESEKQHDGSLKVIPEPRNILEEYIIDIDGINAGEMNDEDVDE</sequence>
<comment type="caution">
    <text evidence="2">The sequence shown here is derived from an EMBL/GenBank/DDBJ whole genome shotgun (WGS) entry which is preliminary data.</text>
</comment>
<keyword evidence="3" id="KW-1185">Reference proteome</keyword>
<feature type="signal peptide" evidence="1">
    <location>
        <begin position="1"/>
        <end position="16"/>
    </location>
</feature>
<reference evidence="2 3" key="1">
    <citation type="submission" date="2020-06" db="EMBL/GenBank/DDBJ databases">
        <title>Transcriptomic and genomic resources for Thalictrum thalictroides and T. hernandezii: Facilitating candidate gene discovery in an emerging model plant lineage.</title>
        <authorList>
            <person name="Arias T."/>
            <person name="Riano-Pachon D.M."/>
            <person name="Di Stilio V.S."/>
        </authorList>
    </citation>
    <scope>NUCLEOTIDE SEQUENCE [LARGE SCALE GENOMIC DNA]</scope>
    <source>
        <strain evidence="3">cv. WT478/WT964</strain>
        <tissue evidence="2">Leaves</tissue>
    </source>
</reference>
<evidence type="ECO:0000313" key="2">
    <source>
        <dbReference type="EMBL" id="KAF5183447.1"/>
    </source>
</evidence>
<keyword evidence="1" id="KW-0732">Signal</keyword>